<comment type="similarity">
    <text evidence="2">Belongs to the ST7 family.</text>
</comment>
<comment type="caution">
    <text evidence="8">The sequence shown here is derived from an EMBL/GenBank/DDBJ whole genome shotgun (WGS) entry which is preliminary data.</text>
</comment>
<dbReference type="Proteomes" id="UP001174909">
    <property type="component" value="Unassembled WGS sequence"/>
</dbReference>
<accession>A0AA35TAP0</accession>
<evidence type="ECO:0000313" key="9">
    <source>
        <dbReference type="Proteomes" id="UP001174909"/>
    </source>
</evidence>
<dbReference type="InterPro" id="IPR011990">
    <property type="entry name" value="TPR-like_helical_dom_sf"/>
</dbReference>
<dbReference type="InterPro" id="IPR007311">
    <property type="entry name" value="ST7"/>
</dbReference>
<name>A0AA35TAP0_GEOBA</name>
<sequence length="506" mass="58021">MESLDTFFNNTTSQFYVVLTGTSSFLSGVMMFLEWLHYTYFGMSIVDRVVSVVLHIFPFLGSSKSKENDSKAKKATDAKPFRNSLVLFRGAEYHRYKEQTSREPLTDYDMSLTMLEYQAFFTNEGAKLEDDPADLLMASVWKEPDRMQRVTTAHKVLEMNPQCSAALVLLAEEQAATITESEELFRQAMRASEVAYKHTTALSHQDSMYKPIHERNANLCAYCKLRLAYCNRKLGKFKEAIKLYRDLLKDDHVVVMANVQENLIECLLEMQSYSEVSQFLAKQEELSLIKSTSMCYTIALLKAKAVGEKFCPETVSRRSLNSAELVAVEAIHRAVELNPHVPKYLLELKSLVLPPEHVCKRADSEAVAYAFHHIHHWKRVEGALSLLGSTWEGTFRRIPFPLERGHIFHAYPAHAESVDRQLLPDYHEVSVFPQRDTPFFMVFTGVLCFSFHDPDSGGIPLPSGHDPVRQDCHHRLSRRTGEAGPDRHFRHFFLLRLFFVSRKFSS</sequence>
<dbReference type="GO" id="GO:0016020">
    <property type="term" value="C:membrane"/>
    <property type="evidence" value="ECO:0007669"/>
    <property type="project" value="UniProtKB-SubCell"/>
</dbReference>
<evidence type="ECO:0000256" key="6">
    <source>
        <dbReference type="ARBA" id="ARBA00040270"/>
    </source>
</evidence>
<dbReference type="PANTHER" id="PTHR12745">
    <property type="entry name" value="SUPPRESSION OF TUMORIGENICITY 7"/>
    <property type="match status" value="1"/>
</dbReference>
<feature type="transmembrane region" description="Helical" evidence="7">
    <location>
        <begin position="15"/>
        <end position="33"/>
    </location>
</feature>
<reference evidence="8" key="1">
    <citation type="submission" date="2023-03" db="EMBL/GenBank/DDBJ databases">
        <authorList>
            <person name="Steffen K."/>
            <person name="Cardenas P."/>
        </authorList>
    </citation>
    <scope>NUCLEOTIDE SEQUENCE</scope>
</reference>
<dbReference type="PANTHER" id="PTHR12745:SF6">
    <property type="entry name" value="PROTEIN ST7 HOMOLOG"/>
    <property type="match status" value="1"/>
</dbReference>
<organism evidence="8 9">
    <name type="scientific">Geodia barretti</name>
    <name type="common">Barrett's horny sponge</name>
    <dbReference type="NCBI Taxonomy" id="519541"/>
    <lineage>
        <taxon>Eukaryota</taxon>
        <taxon>Metazoa</taxon>
        <taxon>Porifera</taxon>
        <taxon>Demospongiae</taxon>
        <taxon>Heteroscleromorpha</taxon>
        <taxon>Tetractinellida</taxon>
        <taxon>Astrophorina</taxon>
        <taxon>Geodiidae</taxon>
        <taxon>Geodia</taxon>
    </lineage>
</organism>
<keyword evidence="3 7" id="KW-0812">Transmembrane</keyword>
<evidence type="ECO:0000313" key="8">
    <source>
        <dbReference type="EMBL" id="CAI8043951.1"/>
    </source>
</evidence>
<keyword evidence="9" id="KW-1185">Reference proteome</keyword>
<evidence type="ECO:0000256" key="7">
    <source>
        <dbReference type="SAM" id="Phobius"/>
    </source>
</evidence>
<dbReference type="CDD" id="cd11557">
    <property type="entry name" value="ST7"/>
    <property type="match status" value="1"/>
</dbReference>
<comment type="subcellular location">
    <subcellularLocation>
        <location evidence="1">Membrane</location>
        <topology evidence="1">Multi-pass membrane protein</topology>
    </subcellularLocation>
</comment>
<protein>
    <recommendedName>
        <fullName evidence="6">Protein ST7 homolog</fullName>
    </recommendedName>
</protein>
<keyword evidence="4 7" id="KW-1133">Transmembrane helix</keyword>
<evidence type="ECO:0000256" key="1">
    <source>
        <dbReference type="ARBA" id="ARBA00004141"/>
    </source>
</evidence>
<gene>
    <name evidence="8" type="ORF">GBAR_LOCUS24404</name>
</gene>
<dbReference type="AlphaFoldDB" id="A0AA35TAP0"/>
<evidence type="ECO:0000256" key="2">
    <source>
        <dbReference type="ARBA" id="ARBA00009751"/>
    </source>
</evidence>
<evidence type="ECO:0000256" key="5">
    <source>
        <dbReference type="ARBA" id="ARBA00023136"/>
    </source>
</evidence>
<dbReference type="Pfam" id="PF04184">
    <property type="entry name" value="ST7"/>
    <property type="match status" value="1"/>
</dbReference>
<proteinExistence type="inferred from homology"/>
<evidence type="ECO:0000256" key="4">
    <source>
        <dbReference type="ARBA" id="ARBA00022989"/>
    </source>
</evidence>
<evidence type="ECO:0000256" key="3">
    <source>
        <dbReference type="ARBA" id="ARBA00022692"/>
    </source>
</evidence>
<dbReference type="Gene3D" id="1.25.40.10">
    <property type="entry name" value="Tetratricopeptide repeat domain"/>
    <property type="match status" value="1"/>
</dbReference>
<dbReference type="EMBL" id="CASHTH010003371">
    <property type="protein sequence ID" value="CAI8043951.1"/>
    <property type="molecule type" value="Genomic_DNA"/>
</dbReference>
<keyword evidence="5 7" id="KW-0472">Membrane</keyword>